<dbReference type="Proteomes" id="UP000187429">
    <property type="component" value="Unassembled WGS sequence"/>
</dbReference>
<name>A0A1R1XV79_9FUNG</name>
<comment type="caution">
    <text evidence="1">The sequence shown here is derived from an EMBL/GenBank/DDBJ whole genome shotgun (WGS) entry which is preliminary data.</text>
</comment>
<organism evidence="1 2">
    <name type="scientific">Smittium culicis</name>
    <dbReference type="NCBI Taxonomy" id="133412"/>
    <lineage>
        <taxon>Eukaryota</taxon>
        <taxon>Fungi</taxon>
        <taxon>Fungi incertae sedis</taxon>
        <taxon>Zoopagomycota</taxon>
        <taxon>Kickxellomycotina</taxon>
        <taxon>Harpellomycetes</taxon>
        <taxon>Harpellales</taxon>
        <taxon>Legeriomycetaceae</taxon>
        <taxon>Smittium</taxon>
    </lineage>
</organism>
<accession>A0A1R1XV79</accession>
<evidence type="ECO:0000313" key="1">
    <source>
        <dbReference type="EMBL" id="OMJ18449.1"/>
    </source>
</evidence>
<evidence type="ECO:0000313" key="2">
    <source>
        <dbReference type="Proteomes" id="UP000187429"/>
    </source>
</evidence>
<dbReference type="AlphaFoldDB" id="A0A1R1XV79"/>
<gene>
    <name evidence="1" type="ORF">AYI69_g7012</name>
</gene>
<protein>
    <submittedName>
        <fullName evidence="1">Uncharacterized protein</fullName>
    </submittedName>
</protein>
<reference evidence="2" key="1">
    <citation type="submission" date="2017-01" db="EMBL/GenBank/DDBJ databases">
        <authorList>
            <person name="Wang Y."/>
            <person name="White M."/>
            <person name="Kvist S."/>
            <person name="Moncalvo J.-M."/>
        </authorList>
    </citation>
    <scope>NUCLEOTIDE SEQUENCE [LARGE SCALE GENOMIC DNA]</scope>
    <source>
        <strain evidence="2">ID-206-W2</strain>
    </source>
</reference>
<dbReference type="EMBL" id="LSSM01003274">
    <property type="protein sequence ID" value="OMJ18449.1"/>
    <property type="molecule type" value="Genomic_DNA"/>
</dbReference>
<proteinExistence type="predicted"/>
<keyword evidence="2" id="KW-1185">Reference proteome</keyword>
<sequence>MSFFLLSRNFIGTITVIENIRGLPAAYLMGNEINLPTERFTQALLQVGWMTEVTRSHGIKLVLKKSNLLRSLSS</sequence>